<dbReference type="PANTHER" id="PTHR10851:SF0">
    <property type="entry name" value="PYRIDOXINE-5'-PHOSPHATE OXIDASE"/>
    <property type="match status" value="1"/>
</dbReference>
<dbReference type="InterPro" id="IPR011576">
    <property type="entry name" value="Pyridox_Oxase_N"/>
</dbReference>
<evidence type="ECO:0000256" key="1">
    <source>
        <dbReference type="ARBA" id="ARBA00004738"/>
    </source>
</evidence>
<accession>A0A368JXQ7</accession>
<keyword evidence="6 9" id="KW-0288">FMN</keyword>
<evidence type="ECO:0000256" key="3">
    <source>
        <dbReference type="ARBA" id="ARBA00007301"/>
    </source>
</evidence>
<dbReference type="PIRSF" id="PIRSF000190">
    <property type="entry name" value="Pyd_amn-ph_oxd"/>
    <property type="match status" value="1"/>
</dbReference>
<keyword evidence="7 9" id="KW-0560">Oxidoreductase</keyword>
<dbReference type="GO" id="GO:0010181">
    <property type="term" value="F:FMN binding"/>
    <property type="evidence" value="ECO:0007669"/>
    <property type="project" value="UniProtKB-UniRule"/>
</dbReference>
<evidence type="ECO:0000256" key="7">
    <source>
        <dbReference type="ARBA" id="ARBA00023002"/>
    </source>
</evidence>
<evidence type="ECO:0000256" key="10">
    <source>
        <dbReference type="PIRSR" id="PIRSR000190-1"/>
    </source>
</evidence>
<reference evidence="14 15" key="1">
    <citation type="submission" date="2018-07" db="EMBL/GenBank/DDBJ databases">
        <title>Genome analysis of Larkinella rosea.</title>
        <authorList>
            <person name="Zhou Z."/>
            <person name="Wang G."/>
        </authorList>
    </citation>
    <scope>NUCLEOTIDE SEQUENCE [LARGE SCALE GENOMIC DNA]</scope>
    <source>
        <strain evidence="15">zzj9</strain>
    </source>
</reference>
<dbReference type="GO" id="GO:0004733">
    <property type="term" value="F:pyridoxamine phosphate oxidase activity"/>
    <property type="evidence" value="ECO:0007669"/>
    <property type="project" value="UniProtKB-UniRule"/>
</dbReference>
<comment type="pathway">
    <text evidence="2 9">Cofactor metabolism; pyridoxal 5'-phosphate salvage; pyridoxal 5'-phosphate from pyridoxine 5'-phosphate: step 1/1.</text>
</comment>
<feature type="binding site" evidence="9 10">
    <location>
        <position position="124"/>
    </location>
    <ligand>
        <name>substrate</name>
    </ligand>
</feature>
<dbReference type="GO" id="GO:0008615">
    <property type="term" value="P:pyridoxine biosynthetic process"/>
    <property type="evidence" value="ECO:0007669"/>
    <property type="project" value="UniProtKB-UniRule"/>
</dbReference>
<evidence type="ECO:0000313" key="14">
    <source>
        <dbReference type="EMBL" id="RCR71001.1"/>
    </source>
</evidence>
<organism evidence="14 15">
    <name type="scientific">Larkinella punicea</name>
    <dbReference type="NCBI Taxonomy" id="2315727"/>
    <lineage>
        <taxon>Bacteria</taxon>
        <taxon>Pseudomonadati</taxon>
        <taxon>Bacteroidota</taxon>
        <taxon>Cytophagia</taxon>
        <taxon>Cytophagales</taxon>
        <taxon>Spirosomataceae</taxon>
        <taxon>Larkinella</taxon>
    </lineage>
</organism>
<evidence type="ECO:0000256" key="5">
    <source>
        <dbReference type="ARBA" id="ARBA00022630"/>
    </source>
</evidence>
<dbReference type="SUPFAM" id="SSF50475">
    <property type="entry name" value="FMN-binding split barrel"/>
    <property type="match status" value="1"/>
</dbReference>
<dbReference type="Proteomes" id="UP000253383">
    <property type="component" value="Unassembled WGS sequence"/>
</dbReference>
<dbReference type="Pfam" id="PF10590">
    <property type="entry name" value="PNP_phzG_C"/>
    <property type="match status" value="1"/>
</dbReference>
<feature type="binding site" evidence="9 11">
    <location>
        <position position="84"/>
    </location>
    <ligand>
        <name>FMN</name>
        <dbReference type="ChEBI" id="CHEBI:58210"/>
    </ligand>
</feature>
<feature type="binding site" evidence="9 11">
    <location>
        <begin position="141"/>
        <end position="142"/>
    </location>
    <ligand>
        <name>FMN</name>
        <dbReference type="ChEBI" id="CHEBI:58210"/>
    </ligand>
</feature>
<feature type="binding site" evidence="9 11">
    <location>
        <position position="186"/>
    </location>
    <ligand>
        <name>FMN</name>
        <dbReference type="ChEBI" id="CHEBI:58210"/>
    </ligand>
</feature>
<dbReference type="Pfam" id="PF01243">
    <property type="entry name" value="PNPOx_N"/>
    <property type="match status" value="1"/>
</dbReference>
<feature type="binding site" evidence="9 10">
    <location>
        <begin position="192"/>
        <end position="194"/>
    </location>
    <ligand>
        <name>substrate</name>
    </ligand>
</feature>
<dbReference type="RefSeq" id="WP_114404915.1">
    <property type="nucleotide sequence ID" value="NZ_QOWE01000003.1"/>
</dbReference>
<feature type="binding site" evidence="9 10">
    <location>
        <position position="67"/>
    </location>
    <ligand>
        <name>substrate</name>
    </ligand>
</feature>
<keyword evidence="15" id="KW-1185">Reference proteome</keyword>
<dbReference type="PROSITE" id="PS01064">
    <property type="entry name" value="PYRIDOX_OXIDASE"/>
    <property type="match status" value="1"/>
</dbReference>
<comment type="pathway">
    <text evidence="1 9">Cofactor metabolism; pyridoxal 5'-phosphate salvage; pyridoxal 5'-phosphate from pyridoxamine 5'-phosphate: step 1/1.</text>
</comment>
<evidence type="ECO:0000256" key="11">
    <source>
        <dbReference type="PIRSR" id="PIRSR000190-2"/>
    </source>
</evidence>
<evidence type="ECO:0000259" key="13">
    <source>
        <dbReference type="Pfam" id="PF10590"/>
    </source>
</evidence>
<feature type="domain" description="Pyridoxine 5'-phosphate oxidase dimerisation C-terminal" evidence="13">
    <location>
        <begin position="173"/>
        <end position="213"/>
    </location>
</feature>
<comment type="cofactor">
    <cofactor evidence="9 11">
        <name>FMN</name>
        <dbReference type="ChEBI" id="CHEBI:58210"/>
    </cofactor>
    <text evidence="9 11">Binds 1 FMN per subunit.</text>
</comment>
<comment type="function">
    <text evidence="9">Catalyzes the oxidation of either pyridoxine 5'-phosphate (PNP) or pyridoxamine 5'-phosphate (PMP) into pyridoxal 5'-phosphate (PLP).</text>
</comment>
<dbReference type="Gene3D" id="2.30.110.10">
    <property type="entry name" value="Electron Transport, Fmn-binding Protein, Chain A"/>
    <property type="match status" value="1"/>
</dbReference>
<dbReference type="HAMAP" id="MF_01629">
    <property type="entry name" value="PdxH"/>
    <property type="match status" value="1"/>
</dbReference>
<dbReference type="AlphaFoldDB" id="A0A368JXQ7"/>
<dbReference type="EMBL" id="QOWE01000003">
    <property type="protein sequence ID" value="RCR71001.1"/>
    <property type="molecule type" value="Genomic_DNA"/>
</dbReference>
<dbReference type="InterPro" id="IPR012349">
    <property type="entry name" value="Split_barrel_FMN-bd"/>
</dbReference>
<keyword evidence="8 9" id="KW-0664">Pyridoxine biosynthesis</keyword>
<dbReference type="NCBIfam" id="TIGR00558">
    <property type="entry name" value="pdxH"/>
    <property type="match status" value="1"/>
</dbReference>
<name>A0A368JXQ7_9BACT</name>
<feature type="binding site" evidence="9 11">
    <location>
        <position position="196"/>
    </location>
    <ligand>
        <name>FMN</name>
        <dbReference type="ChEBI" id="CHEBI:58210"/>
    </ligand>
</feature>
<feature type="binding site" evidence="9 11">
    <location>
        <begin position="62"/>
        <end position="67"/>
    </location>
    <ligand>
        <name>FMN</name>
        <dbReference type="ChEBI" id="CHEBI:58210"/>
    </ligand>
</feature>
<protein>
    <recommendedName>
        <fullName evidence="9">Pyridoxine/pyridoxamine 5'-phosphate oxidase</fullName>
        <ecNumber evidence="9">1.4.3.5</ecNumber>
    </recommendedName>
    <alternativeName>
        <fullName evidence="9">PNP/PMP oxidase</fullName>
        <shortName evidence="9">PNPOx</shortName>
    </alternativeName>
    <alternativeName>
        <fullName evidence="9">Pyridoxal 5'-phosphate synthase</fullName>
    </alternativeName>
</protein>
<feature type="binding site" evidence="9 10">
    <location>
        <position position="128"/>
    </location>
    <ligand>
        <name>substrate</name>
    </ligand>
</feature>
<feature type="binding site" evidence="9 11">
    <location>
        <position position="83"/>
    </location>
    <ligand>
        <name>FMN</name>
        <dbReference type="ChEBI" id="CHEBI:58210"/>
    </ligand>
</feature>
<evidence type="ECO:0000256" key="2">
    <source>
        <dbReference type="ARBA" id="ARBA00005037"/>
    </source>
</evidence>
<gene>
    <name evidence="9 14" type="primary">pdxH</name>
    <name evidence="14" type="ORF">DUE52_05290</name>
</gene>
<evidence type="ECO:0000313" key="15">
    <source>
        <dbReference type="Proteomes" id="UP000253383"/>
    </source>
</evidence>
<feature type="binding site" evidence="9 11">
    <location>
        <position position="106"/>
    </location>
    <ligand>
        <name>FMN</name>
        <dbReference type="ChEBI" id="CHEBI:58210"/>
    </ligand>
</feature>
<comment type="similarity">
    <text evidence="3 9">Belongs to the pyridoxamine 5'-phosphate oxidase family.</text>
</comment>
<feature type="binding site" evidence="10">
    <location>
        <begin position="9"/>
        <end position="12"/>
    </location>
    <ligand>
        <name>substrate</name>
    </ligand>
</feature>
<evidence type="ECO:0000259" key="12">
    <source>
        <dbReference type="Pfam" id="PF01243"/>
    </source>
</evidence>
<comment type="caution">
    <text evidence="14">The sequence shown here is derived from an EMBL/GenBank/DDBJ whole genome shotgun (WGS) entry which is preliminary data.</text>
</comment>
<dbReference type="FunFam" id="2.30.110.10:FF:000005">
    <property type="entry name" value="NAD(P)H-hydrate epimerase"/>
    <property type="match status" value="1"/>
</dbReference>
<evidence type="ECO:0000256" key="8">
    <source>
        <dbReference type="ARBA" id="ARBA00023096"/>
    </source>
</evidence>
<feature type="domain" description="Pyridoxamine 5'-phosphate oxidase N-terminal" evidence="12">
    <location>
        <begin position="34"/>
        <end position="160"/>
    </location>
</feature>
<dbReference type="UniPathway" id="UPA01068">
    <property type="reaction ID" value="UER00304"/>
</dbReference>
<sequence length="213" mass="24550">MLSPLADLRKEYTLNGLDPSDVTKNPFAQFQRWFTEALNAGVPEPNAMHLATVGSEGRPSGRIVLLKGFDENGFSFFTNYQSRKGSELTTHPFASLTFFYAELERQIRIEGAIQKVSAEDSDVYFQSRPRGSQIGAWVSHQSSAIESREVLENRQQELEQQFENQPIPRPPHWGGYLLVPDRIEFWQGRPSRLHDRVLYRKEEENWVIERLAP</sequence>
<dbReference type="PANTHER" id="PTHR10851">
    <property type="entry name" value="PYRIDOXINE-5-PHOSPHATE OXIDASE"/>
    <property type="match status" value="1"/>
</dbReference>
<dbReference type="InterPro" id="IPR019740">
    <property type="entry name" value="Pyridox_Oxase_CS"/>
</dbReference>
<comment type="subunit">
    <text evidence="4 9">Homodimer.</text>
</comment>
<evidence type="ECO:0000256" key="4">
    <source>
        <dbReference type="ARBA" id="ARBA00011738"/>
    </source>
</evidence>
<feature type="binding site" evidence="9 11">
    <location>
        <begin position="77"/>
        <end position="78"/>
    </location>
    <ligand>
        <name>FMN</name>
        <dbReference type="ChEBI" id="CHEBI:58210"/>
    </ligand>
</feature>
<dbReference type="EC" id="1.4.3.5" evidence="9"/>
<dbReference type="InterPro" id="IPR019576">
    <property type="entry name" value="Pyridoxamine_oxidase_dimer_C"/>
</dbReference>
<feature type="binding site" evidence="9 10">
    <location>
        <position position="132"/>
    </location>
    <ligand>
        <name>substrate</name>
    </ligand>
</feature>
<keyword evidence="5 9" id="KW-0285">Flavoprotein</keyword>
<dbReference type="OrthoDB" id="9780392at2"/>
<dbReference type="InterPro" id="IPR000659">
    <property type="entry name" value="Pyridox_Oxase"/>
</dbReference>
<proteinExistence type="inferred from homology"/>
<dbReference type="NCBIfam" id="NF004231">
    <property type="entry name" value="PRK05679.1"/>
    <property type="match status" value="1"/>
</dbReference>
<comment type="catalytic activity">
    <reaction evidence="9">
        <text>pyridoxamine 5'-phosphate + O2 + H2O = pyridoxal 5'-phosphate + H2O2 + NH4(+)</text>
        <dbReference type="Rhea" id="RHEA:15817"/>
        <dbReference type="ChEBI" id="CHEBI:15377"/>
        <dbReference type="ChEBI" id="CHEBI:15379"/>
        <dbReference type="ChEBI" id="CHEBI:16240"/>
        <dbReference type="ChEBI" id="CHEBI:28938"/>
        <dbReference type="ChEBI" id="CHEBI:58451"/>
        <dbReference type="ChEBI" id="CHEBI:597326"/>
        <dbReference type="EC" id="1.4.3.5"/>
    </reaction>
</comment>
<comment type="catalytic activity">
    <reaction evidence="9">
        <text>pyridoxine 5'-phosphate + O2 = pyridoxal 5'-phosphate + H2O2</text>
        <dbReference type="Rhea" id="RHEA:15149"/>
        <dbReference type="ChEBI" id="CHEBI:15379"/>
        <dbReference type="ChEBI" id="CHEBI:16240"/>
        <dbReference type="ChEBI" id="CHEBI:58589"/>
        <dbReference type="ChEBI" id="CHEBI:597326"/>
        <dbReference type="EC" id="1.4.3.5"/>
    </reaction>
</comment>
<evidence type="ECO:0000256" key="9">
    <source>
        <dbReference type="HAMAP-Rule" id="MF_01629"/>
    </source>
</evidence>
<evidence type="ECO:0000256" key="6">
    <source>
        <dbReference type="ARBA" id="ARBA00022643"/>
    </source>
</evidence>